<feature type="region of interest" description="Disordered" evidence="1">
    <location>
        <begin position="1"/>
        <end position="25"/>
    </location>
</feature>
<proteinExistence type="predicted"/>
<accession>A6KQZ4</accession>
<evidence type="ECO:0000313" key="3">
    <source>
        <dbReference type="Proteomes" id="UP000234681"/>
    </source>
</evidence>
<gene>
    <name evidence="2" type="ORF">rCG_45090</name>
</gene>
<organism evidence="2 3">
    <name type="scientific">Rattus norvegicus</name>
    <name type="common">Rat</name>
    <dbReference type="NCBI Taxonomy" id="10116"/>
    <lineage>
        <taxon>Eukaryota</taxon>
        <taxon>Metazoa</taxon>
        <taxon>Chordata</taxon>
        <taxon>Craniata</taxon>
        <taxon>Vertebrata</taxon>
        <taxon>Euteleostomi</taxon>
        <taxon>Mammalia</taxon>
        <taxon>Eutheria</taxon>
        <taxon>Euarchontoglires</taxon>
        <taxon>Glires</taxon>
        <taxon>Rodentia</taxon>
        <taxon>Myomorpha</taxon>
        <taxon>Muroidea</taxon>
        <taxon>Muridae</taxon>
        <taxon>Murinae</taxon>
        <taxon>Rattus</taxon>
    </lineage>
</organism>
<name>A6KQZ4_RAT</name>
<reference evidence="3" key="1">
    <citation type="submission" date="2005-09" db="EMBL/GenBank/DDBJ databases">
        <authorList>
            <person name="Mural R.J."/>
            <person name="Li P.W."/>
            <person name="Adams M.D."/>
            <person name="Amanatides P.G."/>
            <person name="Baden-Tillson H."/>
            <person name="Barnstead M."/>
            <person name="Chin S.H."/>
            <person name="Dew I."/>
            <person name="Evans C.A."/>
            <person name="Ferriera S."/>
            <person name="Flanigan M."/>
            <person name="Fosler C."/>
            <person name="Glodek A."/>
            <person name="Gu Z."/>
            <person name="Holt R.A."/>
            <person name="Jennings D."/>
            <person name="Kraft C.L."/>
            <person name="Lu F."/>
            <person name="Nguyen T."/>
            <person name="Nusskern D.R."/>
            <person name="Pfannkoch C.M."/>
            <person name="Sitter C."/>
            <person name="Sutton G.G."/>
            <person name="Venter J.C."/>
            <person name="Wang Z."/>
            <person name="Woodage T."/>
            <person name="Zheng X.H."/>
            <person name="Zhong F."/>
        </authorList>
    </citation>
    <scope>NUCLEOTIDE SEQUENCE [LARGE SCALE GENOMIC DNA]</scope>
    <source>
        <strain>BN</strain>
        <strain evidence="3">Sprague-Dawley</strain>
    </source>
</reference>
<dbReference type="Proteomes" id="UP000234681">
    <property type="component" value="Chromosome 9"/>
</dbReference>
<evidence type="ECO:0000256" key="1">
    <source>
        <dbReference type="SAM" id="MobiDB-lite"/>
    </source>
</evidence>
<dbReference type="EMBL" id="CH474092">
    <property type="protein sequence ID" value="EDL83652.1"/>
    <property type="molecule type" value="Genomic_DNA"/>
</dbReference>
<dbReference type="AlphaFoldDB" id="A6KQZ4"/>
<sequence>MEGHPGFPKARRGVVSPLSPPSTTS</sequence>
<protein>
    <submittedName>
        <fullName evidence="2">RCG45090</fullName>
    </submittedName>
</protein>
<evidence type="ECO:0000313" key="2">
    <source>
        <dbReference type="EMBL" id="EDL83652.1"/>
    </source>
</evidence>